<evidence type="ECO:0000256" key="5">
    <source>
        <dbReference type="PROSITE-ProRule" id="PRU00335"/>
    </source>
</evidence>
<protein>
    <submittedName>
        <fullName evidence="8">TetR/AcrR family transcriptional regulator</fullName>
    </submittedName>
</protein>
<dbReference type="PANTHER" id="PTHR30055">
    <property type="entry name" value="HTH-TYPE TRANSCRIPTIONAL REGULATOR RUTR"/>
    <property type="match status" value="1"/>
</dbReference>
<proteinExistence type="predicted"/>
<dbReference type="InterPro" id="IPR009057">
    <property type="entry name" value="Homeodomain-like_sf"/>
</dbReference>
<dbReference type="PANTHER" id="PTHR30055:SF234">
    <property type="entry name" value="HTH-TYPE TRANSCRIPTIONAL REGULATOR BETI"/>
    <property type="match status" value="1"/>
</dbReference>
<dbReference type="EMBL" id="JAWLKB010000051">
    <property type="protein sequence ID" value="MDV6271500.1"/>
    <property type="molecule type" value="Genomic_DNA"/>
</dbReference>
<evidence type="ECO:0000256" key="2">
    <source>
        <dbReference type="ARBA" id="ARBA00023015"/>
    </source>
</evidence>
<keyword evidence="3 5" id="KW-0238">DNA-binding</keyword>
<keyword evidence="4" id="KW-0804">Transcription</keyword>
<feature type="DNA-binding region" description="H-T-H motif" evidence="5">
    <location>
        <begin position="52"/>
        <end position="71"/>
    </location>
</feature>
<dbReference type="SUPFAM" id="SSF48498">
    <property type="entry name" value="Tetracyclin repressor-like, C-terminal domain"/>
    <property type="match status" value="1"/>
</dbReference>
<feature type="region of interest" description="Disordered" evidence="6">
    <location>
        <begin position="1"/>
        <end position="29"/>
    </location>
</feature>
<keyword evidence="2" id="KW-0805">Transcription regulation</keyword>
<evidence type="ECO:0000256" key="1">
    <source>
        <dbReference type="ARBA" id="ARBA00022491"/>
    </source>
</evidence>
<evidence type="ECO:0000313" key="8">
    <source>
        <dbReference type="EMBL" id="MDV6271500.1"/>
    </source>
</evidence>
<dbReference type="InterPro" id="IPR050109">
    <property type="entry name" value="HTH-type_TetR-like_transc_reg"/>
</dbReference>
<evidence type="ECO:0000313" key="9">
    <source>
        <dbReference type="Proteomes" id="UP001185927"/>
    </source>
</evidence>
<evidence type="ECO:0000256" key="3">
    <source>
        <dbReference type="ARBA" id="ARBA00023125"/>
    </source>
</evidence>
<evidence type="ECO:0000256" key="6">
    <source>
        <dbReference type="SAM" id="MobiDB-lite"/>
    </source>
</evidence>
<keyword evidence="1" id="KW-0678">Repressor</keyword>
<evidence type="ECO:0000256" key="4">
    <source>
        <dbReference type="ARBA" id="ARBA00023163"/>
    </source>
</evidence>
<comment type="caution">
    <text evidence="8">The sequence shown here is derived from an EMBL/GenBank/DDBJ whole genome shotgun (WGS) entry which is preliminary data.</text>
</comment>
<gene>
    <name evidence="8" type="ORF">R3Q16_33380</name>
</gene>
<sequence length="221" mass="24571">MTAEGPDQNAHEESLRARPRPRRRYAPGEDRHERILMAAVQHFSRFGYVNSSLARIAADAGVSDAGLLHHFGTKKALFLAAIALREDPFAAAFDTNSTVRDLFRQFTVAVRRSMSRPELVRFRAVLSGEVLLESNPAREHMRGNVVTLLSAFVPVVERGIEVGEIRSDVDARQVILELLALNEGLRNQWATLPDDIDFPEVFEAAADSLLRRITVDQSGLG</sequence>
<reference evidence="8 9" key="1">
    <citation type="submission" date="2023-10" db="EMBL/GenBank/DDBJ databases">
        <title>Development of a sustainable strategy for remediation of hydrocarbon-contaminated territories based on the waste exchange concept.</title>
        <authorList>
            <person name="Krivoruchko A."/>
        </authorList>
    </citation>
    <scope>NUCLEOTIDE SEQUENCE [LARGE SCALE GENOMIC DNA]</scope>
    <source>
        <strain evidence="8 9">IEGM 1203</strain>
    </source>
</reference>
<dbReference type="Pfam" id="PF00440">
    <property type="entry name" value="TetR_N"/>
    <property type="match status" value="1"/>
</dbReference>
<dbReference type="Gene3D" id="1.10.357.10">
    <property type="entry name" value="Tetracycline Repressor, domain 2"/>
    <property type="match status" value="1"/>
</dbReference>
<dbReference type="Proteomes" id="UP001185927">
    <property type="component" value="Unassembled WGS sequence"/>
</dbReference>
<name>A0ABU4C504_RHOGO</name>
<dbReference type="InterPro" id="IPR001647">
    <property type="entry name" value="HTH_TetR"/>
</dbReference>
<keyword evidence="9" id="KW-1185">Reference proteome</keyword>
<dbReference type="PROSITE" id="PS50977">
    <property type="entry name" value="HTH_TETR_2"/>
    <property type="match status" value="1"/>
</dbReference>
<evidence type="ECO:0000259" key="7">
    <source>
        <dbReference type="PROSITE" id="PS50977"/>
    </source>
</evidence>
<dbReference type="RefSeq" id="WP_317545987.1">
    <property type="nucleotide sequence ID" value="NZ_JAWLKB010000051.1"/>
</dbReference>
<accession>A0ABU4C504</accession>
<organism evidence="8 9">
    <name type="scientific">Rhodococcus globerulus</name>
    <dbReference type="NCBI Taxonomy" id="33008"/>
    <lineage>
        <taxon>Bacteria</taxon>
        <taxon>Bacillati</taxon>
        <taxon>Actinomycetota</taxon>
        <taxon>Actinomycetes</taxon>
        <taxon>Mycobacteriales</taxon>
        <taxon>Nocardiaceae</taxon>
        <taxon>Rhodococcus</taxon>
    </lineage>
</organism>
<feature type="domain" description="HTH tetR-type" evidence="7">
    <location>
        <begin position="29"/>
        <end position="89"/>
    </location>
</feature>
<dbReference type="Pfam" id="PF13977">
    <property type="entry name" value="TetR_C_6"/>
    <property type="match status" value="1"/>
</dbReference>
<dbReference type="SUPFAM" id="SSF46689">
    <property type="entry name" value="Homeodomain-like"/>
    <property type="match status" value="1"/>
</dbReference>
<dbReference type="PRINTS" id="PR00455">
    <property type="entry name" value="HTHTETR"/>
</dbReference>
<dbReference type="InterPro" id="IPR039538">
    <property type="entry name" value="BetI_C"/>
</dbReference>
<dbReference type="InterPro" id="IPR036271">
    <property type="entry name" value="Tet_transcr_reg_TetR-rel_C_sf"/>
</dbReference>